<evidence type="ECO:0000313" key="1">
    <source>
        <dbReference type="EMBL" id="TBM41345.1"/>
    </source>
</evidence>
<comment type="caution">
    <text evidence="1">The sequence shown here is derived from an EMBL/GenBank/DDBJ whole genome shotgun (WGS) entry which is preliminary data.</text>
</comment>
<name>A0A7Z7YDT2_VIBCL</name>
<dbReference type="AlphaFoldDB" id="A0A7Z7YDT2"/>
<reference evidence="1 2" key="1">
    <citation type="submission" date="2019-02" db="EMBL/GenBank/DDBJ databases">
        <title>Genomic plasticity associated with the antimicrobial resistance in Vibrio cholerae.</title>
        <authorList>
            <person name="Verma J."/>
            <person name="Bag S."/>
            <person name="Saha B."/>
            <person name="Kumar P."/>
            <person name="Ghosh T.S."/>
            <person name="Dayal M."/>
            <person name="Senapati T."/>
            <person name="Mehra S."/>
            <person name="Dey P."/>
            <person name="Desigamani A."/>
            <person name="Kumar D."/>
            <person name="Rana P."/>
            <person name="Kumar B."/>
            <person name="Maiti T.K."/>
            <person name="Sharma N.C."/>
            <person name="Bhadra R.K."/>
            <person name="Mutreja A."/>
            <person name="Nair G.B."/>
            <person name="Ramamurthy T."/>
            <person name="Das B."/>
        </authorList>
    </citation>
    <scope>NUCLEOTIDE SEQUENCE [LARGE SCALE GENOMIC DNA]</scope>
    <source>
        <strain evidence="1 2">IDH06781</strain>
    </source>
</reference>
<organism evidence="1 2">
    <name type="scientific">Vibrio cholerae</name>
    <dbReference type="NCBI Taxonomy" id="666"/>
    <lineage>
        <taxon>Bacteria</taxon>
        <taxon>Pseudomonadati</taxon>
        <taxon>Pseudomonadota</taxon>
        <taxon>Gammaproteobacteria</taxon>
        <taxon>Vibrionales</taxon>
        <taxon>Vibrionaceae</taxon>
        <taxon>Vibrio</taxon>
    </lineage>
</organism>
<evidence type="ECO:0000313" key="2">
    <source>
        <dbReference type="Proteomes" id="UP000294145"/>
    </source>
</evidence>
<dbReference type="EMBL" id="SISP01000020">
    <property type="protein sequence ID" value="TBM41345.1"/>
    <property type="molecule type" value="Genomic_DNA"/>
</dbReference>
<dbReference type="Proteomes" id="UP000294145">
    <property type="component" value="Unassembled WGS sequence"/>
</dbReference>
<accession>A0A7Z7YDT2</accession>
<gene>
    <name evidence="1" type="ORF">EYB64_12280</name>
</gene>
<protein>
    <submittedName>
        <fullName evidence="1">Uncharacterized protein</fullName>
    </submittedName>
</protein>
<proteinExistence type="predicted"/>
<sequence length="63" mass="6888">MKYAQGEVSFEFKALVKEAVKSADSDEKLNAFMNVLHDAVLTAKNDPDGLRAAVKFLKSSKQG</sequence>
<dbReference type="RefSeq" id="WP_154715458.1">
    <property type="nucleotide sequence ID" value="NZ_JAUPDP010000025.1"/>
</dbReference>